<dbReference type="InterPro" id="IPR001296">
    <property type="entry name" value="Glyco_trans_1"/>
</dbReference>
<gene>
    <name evidence="3" type="ORF">SAMN05660831_01921</name>
</gene>
<feature type="domain" description="Glycosyl transferase family 1" evidence="1">
    <location>
        <begin position="206"/>
        <end position="309"/>
    </location>
</feature>
<feature type="domain" description="Glycosyltransferase subfamily 4-like N-terminal" evidence="2">
    <location>
        <begin position="32"/>
        <end position="184"/>
    </location>
</feature>
<name>A0A1I1TKF0_9GAMM</name>
<dbReference type="EMBL" id="FOMJ01000006">
    <property type="protein sequence ID" value="SFD59009.1"/>
    <property type="molecule type" value="Genomic_DNA"/>
</dbReference>
<dbReference type="Pfam" id="PF00534">
    <property type="entry name" value="Glycos_transf_1"/>
    <property type="match status" value="1"/>
</dbReference>
<evidence type="ECO:0000259" key="1">
    <source>
        <dbReference type="Pfam" id="PF00534"/>
    </source>
</evidence>
<dbReference type="PANTHER" id="PTHR45947">
    <property type="entry name" value="SULFOQUINOVOSYL TRANSFERASE SQD2"/>
    <property type="match status" value="1"/>
</dbReference>
<sequence length="374" mass="40458">MNQAAALVEPEATTRPEDLRIAFFSDALPERNGTGAYYHDLLGHLAPRVAEARVVQPGGDEDWRGVSLPLPGDPTQRLAIPRAWHLRRTMAELQPHVVVSVTPGPYGLLGAWLARRQGCGLLSAFHTHFEGLADLYWGPVTRRLVVGALGGANRHLFRRSASVLVNNRALASVVRDLGAPAVEVMGTPLARDFLASPVSPPPAPMRICFAGRLAAEKNIDAVLEAARELPSIPFFIGGDGPLRSRVEEAAARLENLEYRGWLDRDGLRELLDESSLLVLPSHQETFGSVALEAMARGRPALVAASAGIQDWPGLAPGLFTLHPGEALSTAIQRLRRRPAGTLEAVAGCARRAAQRLNGDTLEQWLTVLLRHARP</sequence>
<keyword evidence="4" id="KW-1185">Reference proteome</keyword>
<dbReference type="AlphaFoldDB" id="A0A1I1TKF0"/>
<dbReference type="SUPFAM" id="SSF53756">
    <property type="entry name" value="UDP-Glycosyltransferase/glycogen phosphorylase"/>
    <property type="match status" value="1"/>
</dbReference>
<accession>A0A1I1TKF0</accession>
<dbReference type="GO" id="GO:0016758">
    <property type="term" value="F:hexosyltransferase activity"/>
    <property type="evidence" value="ECO:0007669"/>
    <property type="project" value="TreeGrafter"/>
</dbReference>
<evidence type="ECO:0000313" key="4">
    <source>
        <dbReference type="Proteomes" id="UP000198611"/>
    </source>
</evidence>
<dbReference type="PANTHER" id="PTHR45947:SF3">
    <property type="entry name" value="SULFOQUINOVOSYL TRANSFERASE SQD2"/>
    <property type="match status" value="1"/>
</dbReference>
<dbReference type="Gene3D" id="3.40.50.2000">
    <property type="entry name" value="Glycogen Phosphorylase B"/>
    <property type="match status" value="2"/>
</dbReference>
<keyword evidence="3" id="KW-0808">Transferase</keyword>
<dbReference type="STRING" id="1123397.SAMN05660831_01921"/>
<reference evidence="3 4" key="1">
    <citation type="submission" date="2016-10" db="EMBL/GenBank/DDBJ databases">
        <authorList>
            <person name="de Groot N.N."/>
        </authorList>
    </citation>
    <scope>NUCLEOTIDE SEQUENCE [LARGE SCALE GENOMIC DNA]</scope>
    <source>
        <strain evidence="3 4">HL3</strain>
    </source>
</reference>
<dbReference type="Proteomes" id="UP000198611">
    <property type="component" value="Unassembled WGS sequence"/>
</dbReference>
<organism evidence="3 4">
    <name type="scientific">Thiohalospira halophila DSM 15071</name>
    <dbReference type="NCBI Taxonomy" id="1123397"/>
    <lineage>
        <taxon>Bacteria</taxon>
        <taxon>Pseudomonadati</taxon>
        <taxon>Pseudomonadota</taxon>
        <taxon>Gammaproteobacteria</taxon>
        <taxon>Thiohalospirales</taxon>
        <taxon>Thiohalospiraceae</taxon>
        <taxon>Thiohalospira</taxon>
    </lineage>
</organism>
<dbReference type="Pfam" id="PF13439">
    <property type="entry name" value="Glyco_transf_4"/>
    <property type="match status" value="1"/>
</dbReference>
<dbReference type="RefSeq" id="WP_093428550.1">
    <property type="nucleotide sequence ID" value="NZ_FOMJ01000006.1"/>
</dbReference>
<dbReference type="InterPro" id="IPR050194">
    <property type="entry name" value="Glycosyltransferase_grp1"/>
</dbReference>
<evidence type="ECO:0000259" key="2">
    <source>
        <dbReference type="Pfam" id="PF13439"/>
    </source>
</evidence>
<evidence type="ECO:0000313" key="3">
    <source>
        <dbReference type="EMBL" id="SFD59009.1"/>
    </source>
</evidence>
<protein>
    <submittedName>
        <fullName evidence="3">Glycosyltransferase involved in cell wall bisynthesis</fullName>
    </submittedName>
</protein>
<dbReference type="OrthoDB" id="9802525at2"/>
<dbReference type="InterPro" id="IPR028098">
    <property type="entry name" value="Glyco_trans_4-like_N"/>
</dbReference>
<proteinExistence type="predicted"/>